<dbReference type="PANTHER" id="PTHR38122">
    <property type="entry name" value="GLYCOPROTEIN X"/>
    <property type="match status" value="1"/>
</dbReference>
<comment type="caution">
    <text evidence="3">The sequence shown here is derived from an EMBL/GenBank/DDBJ whole genome shotgun (WGS) entry which is preliminary data.</text>
</comment>
<dbReference type="PANTHER" id="PTHR38122:SF1">
    <property type="entry name" value="GLYCOPROTEIN X"/>
    <property type="match status" value="1"/>
</dbReference>
<evidence type="ECO:0000313" key="4">
    <source>
        <dbReference type="Proteomes" id="UP001281003"/>
    </source>
</evidence>
<feature type="compositionally biased region" description="Polar residues" evidence="1">
    <location>
        <begin position="107"/>
        <end position="131"/>
    </location>
</feature>
<gene>
    <name evidence="3" type="ORF">B0T20DRAFT_357153</name>
</gene>
<sequence length="413" mass="45300">MRILSAHHINNRFTLISKRASSVPEQCTNYCRNAQTECQQTQLTPSLCEVGSNFLDQYALCQSCIEDNSPTPDMVKTSLLLKYLRCTGYCSFKEPQGQGGGQDRDPATTTTKAVGSSSSSAVQTGATTTVSVERGQRTRVTESIPTTKPTSPPNDSPSPTISTATVKMQPASILTRSSTPTSTTSFNILLPSQSLTAPTQQQLTPSTNSTSTSQATPASDSSGPKPTAPWVWAIVSITLIVVFLLSCGSFLVFYKRGRSKRARARQRGMKGMVELKETSMNGWVESRSTSRSRDYGGMGVHGVKGMVTELDTVRDAYEMETGRRESRMFGRGGGVGRGGGTRWLPVELSSVSACVELPTGFNKRESQRVEEEKVKAEKEGWVRETKEGWDREKADMGKEEREKEKEGWEREKK</sequence>
<dbReference type="EMBL" id="JAUTDP010000008">
    <property type="protein sequence ID" value="KAK3396981.1"/>
    <property type="molecule type" value="Genomic_DNA"/>
</dbReference>
<organism evidence="3 4">
    <name type="scientific">Sordaria brevicollis</name>
    <dbReference type="NCBI Taxonomy" id="83679"/>
    <lineage>
        <taxon>Eukaryota</taxon>
        <taxon>Fungi</taxon>
        <taxon>Dikarya</taxon>
        <taxon>Ascomycota</taxon>
        <taxon>Pezizomycotina</taxon>
        <taxon>Sordariomycetes</taxon>
        <taxon>Sordariomycetidae</taxon>
        <taxon>Sordariales</taxon>
        <taxon>Sordariaceae</taxon>
        <taxon>Sordaria</taxon>
    </lineage>
</organism>
<feature type="compositionally biased region" description="Polar residues" evidence="1">
    <location>
        <begin position="196"/>
        <end position="224"/>
    </location>
</feature>
<feature type="region of interest" description="Disordered" evidence="1">
    <location>
        <begin position="384"/>
        <end position="413"/>
    </location>
</feature>
<keyword evidence="4" id="KW-1185">Reference proteome</keyword>
<name>A0AAE0UAG9_SORBR</name>
<keyword evidence="2" id="KW-0812">Transmembrane</keyword>
<feature type="transmembrane region" description="Helical" evidence="2">
    <location>
        <begin position="230"/>
        <end position="254"/>
    </location>
</feature>
<reference evidence="3" key="1">
    <citation type="journal article" date="2023" name="Mol. Phylogenet. Evol.">
        <title>Genome-scale phylogeny and comparative genomics of the fungal order Sordariales.</title>
        <authorList>
            <person name="Hensen N."/>
            <person name="Bonometti L."/>
            <person name="Westerberg I."/>
            <person name="Brannstrom I.O."/>
            <person name="Guillou S."/>
            <person name="Cros-Aarteil S."/>
            <person name="Calhoun S."/>
            <person name="Haridas S."/>
            <person name="Kuo A."/>
            <person name="Mondo S."/>
            <person name="Pangilinan J."/>
            <person name="Riley R."/>
            <person name="LaButti K."/>
            <person name="Andreopoulos B."/>
            <person name="Lipzen A."/>
            <person name="Chen C."/>
            <person name="Yan M."/>
            <person name="Daum C."/>
            <person name="Ng V."/>
            <person name="Clum A."/>
            <person name="Steindorff A."/>
            <person name="Ohm R.A."/>
            <person name="Martin F."/>
            <person name="Silar P."/>
            <person name="Natvig D.O."/>
            <person name="Lalanne C."/>
            <person name="Gautier V."/>
            <person name="Ament-Velasquez S.L."/>
            <person name="Kruys A."/>
            <person name="Hutchinson M.I."/>
            <person name="Powell A.J."/>
            <person name="Barry K."/>
            <person name="Miller A.N."/>
            <person name="Grigoriev I.V."/>
            <person name="Debuchy R."/>
            <person name="Gladieux P."/>
            <person name="Hiltunen Thoren M."/>
            <person name="Johannesson H."/>
        </authorList>
    </citation>
    <scope>NUCLEOTIDE SEQUENCE</scope>
    <source>
        <strain evidence="3">FGSC 1904</strain>
    </source>
</reference>
<reference evidence="3" key="2">
    <citation type="submission" date="2023-07" db="EMBL/GenBank/DDBJ databases">
        <authorList>
            <consortium name="Lawrence Berkeley National Laboratory"/>
            <person name="Haridas S."/>
            <person name="Hensen N."/>
            <person name="Bonometti L."/>
            <person name="Westerberg I."/>
            <person name="Brannstrom I.O."/>
            <person name="Guillou S."/>
            <person name="Cros-Aarteil S."/>
            <person name="Calhoun S."/>
            <person name="Kuo A."/>
            <person name="Mondo S."/>
            <person name="Pangilinan J."/>
            <person name="Riley R."/>
            <person name="LaButti K."/>
            <person name="Andreopoulos B."/>
            <person name="Lipzen A."/>
            <person name="Chen C."/>
            <person name="Yanf M."/>
            <person name="Daum C."/>
            <person name="Ng V."/>
            <person name="Clum A."/>
            <person name="Steindorff A."/>
            <person name="Ohm R."/>
            <person name="Martin F."/>
            <person name="Silar P."/>
            <person name="Natvig D."/>
            <person name="Lalanne C."/>
            <person name="Gautier V."/>
            <person name="Ament-velasquez S.L."/>
            <person name="Kruys A."/>
            <person name="Hutchinson M.I."/>
            <person name="Powell A.J."/>
            <person name="Barry K."/>
            <person name="Miller A.N."/>
            <person name="Grigoriev I.V."/>
            <person name="Debuchy R."/>
            <person name="Gladieux P."/>
            <person name="Thoren M.H."/>
            <person name="Johannesson H."/>
        </authorList>
    </citation>
    <scope>NUCLEOTIDE SEQUENCE</scope>
    <source>
        <strain evidence="3">FGSC 1904</strain>
    </source>
</reference>
<accession>A0AAE0UAG9</accession>
<protein>
    <submittedName>
        <fullName evidence="3">Uncharacterized protein</fullName>
    </submittedName>
</protein>
<keyword evidence="2" id="KW-0472">Membrane</keyword>
<feature type="region of interest" description="Disordered" evidence="1">
    <location>
        <begin position="196"/>
        <end position="225"/>
    </location>
</feature>
<evidence type="ECO:0000313" key="3">
    <source>
        <dbReference type="EMBL" id="KAK3396981.1"/>
    </source>
</evidence>
<keyword evidence="2" id="KW-1133">Transmembrane helix</keyword>
<proteinExistence type="predicted"/>
<feature type="region of interest" description="Disordered" evidence="1">
    <location>
        <begin position="95"/>
        <end position="163"/>
    </location>
</feature>
<dbReference type="AlphaFoldDB" id="A0AAE0UAG9"/>
<evidence type="ECO:0000256" key="2">
    <source>
        <dbReference type="SAM" id="Phobius"/>
    </source>
</evidence>
<dbReference type="Proteomes" id="UP001281003">
    <property type="component" value="Unassembled WGS sequence"/>
</dbReference>
<evidence type="ECO:0000256" key="1">
    <source>
        <dbReference type="SAM" id="MobiDB-lite"/>
    </source>
</evidence>